<name>A0ABQ6W974_9EURO</name>
<accession>A0ABQ6W974</accession>
<organism evidence="1 2">
    <name type="scientific">Aspergillus pseudocaelatus</name>
    <dbReference type="NCBI Taxonomy" id="1825620"/>
    <lineage>
        <taxon>Eukaryota</taxon>
        <taxon>Fungi</taxon>
        <taxon>Dikarya</taxon>
        <taxon>Ascomycota</taxon>
        <taxon>Pezizomycotina</taxon>
        <taxon>Eurotiomycetes</taxon>
        <taxon>Eurotiomycetidae</taxon>
        <taxon>Eurotiales</taxon>
        <taxon>Aspergillaceae</taxon>
        <taxon>Aspergillus</taxon>
        <taxon>Aspergillus subgen. Circumdati</taxon>
    </lineage>
</organism>
<evidence type="ECO:0000313" key="2">
    <source>
        <dbReference type="Proteomes" id="UP000325395"/>
    </source>
</evidence>
<sequence length="415" mass="47129">MDNLAEGRDRLWQETRTNTDPAVSRLGKGWPKGLPIQYLVPNTRWAHCALQPKSAAPYLRSRLEDILKAPFHDTLTPRPDVRPRNEWADSLCIAIESYVGIGEEGSEEESEENLLNLFQYYNSEPANYASESQQHLEQLQVFRQWLRSLAETLKVPKAAAVLDRDQDTRTPTTTFLDRAARSHDIFVWDSRCEYSEGEADEELTNIPVTLLYCHRGSTVKPSKPFLECQEAVILSSILFLHSNEDRQRLVSSPFPNEGSIRYPPVSLDDRFVTYASDCSIDAWERATQALRKLIKAVPARLLRDMAMSLLDDAADISPKSDDHDITLLNVTDAIVLFGLSDRPELAADVVNRVIQHLPDASSYHRHMRLIGPGKRLQPGRTKDFVGQFAKFVMQRLEQNQRQDNQSASDQNEIAS</sequence>
<gene>
    <name evidence="1" type="ORF">BDV36DRAFT_301361</name>
</gene>
<keyword evidence="2" id="KW-1185">Reference proteome</keyword>
<proteinExistence type="predicted"/>
<evidence type="ECO:0000313" key="1">
    <source>
        <dbReference type="EMBL" id="KAE8411976.1"/>
    </source>
</evidence>
<protein>
    <submittedName>
        <fullName evidence="1">Uncharacterized protein</fullName>
    </submittedName>
</protein>
<dbReference type="EMBL" id="ML735852">
    <property type="protein sequence ID" value="KAE8411976.1"/>
    <property type="molecule type" value="Genomic_DNA"/>
</dbReference>
<reference evidence="1 2" key="1">
    <citation type="submission" date="2019-04" db="EMBL/GenBank/DDBJ databases">
        <authorList>
            <consortium name="DOE Joint Genome Institute"/>
            <person name="Mondo S."/>
            <person name="Kjaerbolling I."/>
            <person name="Vesth T."/>
            <person name="Frisvad J.C."/>
            <person name="Nybo J.L."/>
            <person name="Theobald S."/>
            <person name="Kildgaard S."/>
            <person name="Isbrandt T."/>
            <person name="Kuo A."/>
            <person name="Sato A."/>
            <person name="Lyhne E.K."/>
            <person name="Kogle M.E."/>
            <person name="Wiebenga A."/>
            <person name="Kun R.S."/>
            <person name="Lubbers R.J."/>
            <person name="Makela M.R."/>
            <person name="Barry K."/>
            <person name="Chovatia M."/>
            <person name="Clum A."/>
            <person name="Daum C."/>
            <person name="Haridas S."/>
            <person name="He G."/>
            <person name="LaButti K."/>
            <person name="Lipzen A."/>
            <person name="Riley R."/>
            <person name="Salamov A."/>
            <person name="Simmons B.A."/>
            <person name="Magnuson J.K."/>
            <person name="Henrissat B."/>
            <person name="Mortensen U.H."/>
            <person name="Larsen T.O."/>
            <person name="Devries R.P."/>
            <person name="Grigoriev I.V."/>
            <person name="Machida M."/>
            <person name="Baker S.E."/>
            <person name="Andersen M.R."/>
            <person name="Cantor M.N."/>
            <person name="Hua S.X."/>
        </authorList>
    </citation>
    <scope>NUCLEOTIDE SEQUENCE [LARGE SCALE GENOMIC DNA]</scope>
    <source>
        <strain evidence="1 2">CBS 117616</strain>
    </source>
</reference>
<dbReference type="Proteomes" id="UP000325395">
    <property type="component" value="Unassembled WGS sequence"/>
</dbReference>